<dbReference type="GO" id="GO:0002020">
    <property type="term" value="F:protease binding"/>
    <property type="evidence" value="ECO:0007669"/>
    <property type="project" value="TreeGrafter"/>
</dbReference>
<feature type="signal peptide" evidence="11">
    <location>
        <begin position="1"/>
        <end position="19"/>
    </location>
</feature>
<dbReference type="InterPro" id="IPR001134">
    <property type="entry name" value="Netrin_domain"/>
</dbReference>
<dbReference type="PROSITE" id="PS50189">
    <property type="entry name" value="NTR"/>
    <property type="match status" value="1"/>
</dbReference>
<feature type="site" description="Involved in metalloproteinase-binding" evidence="9">
    <location>
        <position position="68"/>
    </location>
</feature>
<feature type="disulfide bond" evidence="10">
    <location>
        <begin position="27"/>
        <end position="139"/>
    </location>
</feature>
<feature type="disulfide bond" evidence="10">
    <location>
        <begin position="38"/>
        <end position="163"/>
    </location>
</feature>
<sequence>MFGVVIIVSLTFLAGTSYGKNGQRCTCNMVHHVQEEFCNSDYALHVMIHAGVPSPLPGERDLGDINNKYMKYEVEVVESFKEDDFEKGQIINVYSPRHDICGKPGLMDEIRGGTSNEYLFVGDIGQIEDGDEFMVITNCNWVEPWEDIGESQRDGLRGMYTDCSCTIFPVSGPMDIGDTNADRFSYDNCFFNPVKAQVLKVKDCETLHGFCLRQSDRTCRWENTDAFQECFATRKSSLTTSAAAVTTKEGCKLFSGRKKRQCLLKFLKNRNNGRK</sequence>
<keyword evidence="8" id="KW-0862">Zinc</keyword>
<evidence type="ECO:0000256" key="3">
    <source>
        <dbReference type="ARBA" id="ARBA00022525"/>
    </source>
</evidence>
<dbReference type="OrthoDB" id="6041373at2759"/>
<feature type="binding site" evidence="8">
    <location>
        <position position="25"/>
    </location>
    <ligand>
        <name>Zn(2+)</name>
        <dbReference type="ChEBI" id="CHEBI:29105"/>
        <note>ligand shared with metalloproteinase partner</note>
    </ligand>
</feature>
<keyword evidence="6 10" id="KW-1015">Disulfide bond</keyword>
<evidence type="ECO:0000256" key="8">
    <source>
        <dbReference type="PIRSR" id="PIRSR601820-1"/>
    </source>
</evidence>
<dbReference type="GO" id="GO:0031012">
    <property type="term" value="C:extracellular matrix"/>
    <property type="evidence" value="ECO:0007669"/>
    <property type="project" value="TreeGrafter"/>
</dbReference>
<keyword evidence="11" id="KW-0732">Signal</keyword>
<gene>
    <name evidence="13" type="ORF">HOLleu_06101</name>
</gene>
<evidence type="ECO:0000313" key="14">
    <source>
        <dbReference type="Proteomes" id="UP001152320"/>
    </source>
</evidence>
<evidence type="ECO:0000256" key="1">
    <source>
        <dbReference type="ARBA" id="ARBA00004613"/>
    </source>
</evidence>
<keyword evidence="14" id="KW-1185">Reference proteome</keyword>
<dbReference type="SMART" id="SM00206">
    <property type="entry name" value="NTR"/>
    <property type="match status" value="1"/>
</dbReference>
<dbReference type="Proteomes" id="UP001152320">
    <property type="component" value="Chromosome 2"/>
</dbReference>
<feature type="disulfide bond" evidence="10">
    <location>
        <begin position="189"/>
        <end position="211"/>
    </location>
</feature>
<evidence type="ECO:0000256" key="10">
    <source>
        <dbReference type="PIRSR" id="PIRSR601820-3"/>
    </source>
</evidence>
<accession>A0A9Q1HIP5</accession>
<dbReference type="GO" id="GO:0051045">
    <property type="term" value="P:negative regulation of membrane protein ectodomain proteolysis"/>
    <property type="evidence" value="ECO:0007669"/>
    <property type="project" value="TreeGrafter"/>
</dbReference>
<dbReference type="PANTHER" id="PTHR11844">
    <property type="entry name" value="METALLOPROTEASE INHIBITOR"/>
    <property type="match status" value="1"/>
</dbReference>
<feature type="disulfide bond" evidence="10">
    <location>
        <begin position="25"/>
        <end position="101"/>
    </location>
</feature>
<dbReference type="InterPro" id="IPR008993">
    <property type="entry name" value="TIMP-like_OB-fold"/>
</dbReference>
<evidence type="ECO:0000259" key="12">
    <source>
        <dbReference type="PROSITE" id="PS50189"/>
    </source>
</evidence>
<keyword evidence="3" id="KW-0964">Secreted</keyword>
<keyword evidence="7" id="KW-0481">Metalloenzyme inhibitor</keyword>
<dbReference type="InterPro" id="IPR027465">
    <property type="entry name" value="TIMP_C"/>
</dbReference>
<dbReference type="GO" id="GO:0046872">
    <property type="term" value="F:metal ion binding"/>
    <property type="evidence" value="ECO:0007669"/>
    <property type="project" value="UniProtKB-KW"/>
</dbReference>
<reference evidence="13" key="1">
    <citation type="submission" date="2021-10" db="EMBL/GenBank/DDBJ databases">
        <title>Tropical sea cucumber genome reveals ecological adaptation and Cuvierian tubules defense mechanism.</title>
        <authorList>
            <person name="Chen T."/>
        </authorList>
    </citation>
    <scope>NUCLEOTIDE SEQUENCE</scope>
    <source>
        <strain evidence="13">Nanhai2018</strain>
        <tissue evidence="13">Muscle</tissue>
    </source>
</reference>
<dbReference type="Pfam" id="PF00965">
    <property type="entry name" value="TIMP"/>
    <property type="match status" value="1"/>
</dbReference>
<evidence type="ECO:0000256" key="5">
    <source>
        <dbReference type="ARBA" id="ARBA00022690"/>
    </source>
</evidence>
<dbReference type="Gene3D" id="2.40.50.120">
    <property type="match status" value="1"/>
</dbReference>
<dbReference type="GO" id="GO:0008191">
    <property type="term" value="F:metalloendopeptidase inhibitor activity"/>
    <property type="evidence" value="ECO:0007669"/>
    <property type="project" value="InterPro"/>
</dbReference>
<keyword evidence="8" id="KW-0479">Metal-binding</keyword>
<dbReference type="AlphaFoldDB" id="A0A9Q1HIP5"/>
<evidence type="ECO:0000256" key="9">
    <source>
        <dbReference type="PIRSR" id="PIRSR601820-2"/>
    </source>
</evidence>
<proteinExistence type="inferred from homology"/>
<organism evidence="13 14">
    <name type="scientific">Holothuria leucospilota</name>
    <name type="common">Black long sea cucumber</name>
    <name type="synonym">Mertensiothuria leucospilota</name>
    <dbReference type="NCBI Taxonomy" id="206669"/>
    <lineage>
        <taxon>Eukaryota</taxon>
        <taxon>Metazoa</taxon>
        <taxon>Echinodermata</taxon>
        <taxon>Eleutherozoa</taxon>
        <taxon>Echinozoa</taxon>
        <taxon>Holothuroidea</taxon>
        <taxon>Aspidochirotacea</taxon>
        <taxon>Aspidochirotida</taxon>
        <taxon>Holothuriidae</taxon>
        <taxon>Holothuria</taxon>
    </lineage>
</organism>
<feature type="chain" id="PRO_5040166421" evidence="11">
    <location>
        <begin position="20"/>
        <end position="275"/>
    </location>
</feature>
<evidence type="ECO:0000256" key="7">
    <source>
        <dbReference type="ARBA" id="ARBA00023215"/>
    </source>
</evidence>
<protein>
    <submittedName>
        <fullName evidence="13">Metalloproteinase inhibitor 4</fullName>
    </submittedName>
</protein>
<dbReference type="GO" id="GO:0005615">
    <property type="term" value="C:extracellular space"/>
    <property type="evidence" value="ECO:0007669"/>
    <property type="project" value="TreeGrafter"/>
</dbReference>
<dbReference type="InterPro" id="IPR001820">
    <property type="entry name" value="TIMP"/>
</dbReference>
<comment type="similarity">
    <text evidence="2">Belongs to the protease inhibitor I35 (TIMP) family.</text>
</comment>
<dbReference type="EMBL" id="JAIZAY010000002">
    <property type="protein sequence ID" value="KAJ8047175.1"/>
    <property type="molecule type" value="Genomic_DNA"/>
</dbReference>
<feature type="site" description="Involved in metalloproteinase-binding" evidence="9">
    <location>
        <position position="39"/>
    </location>
</feature>
<evidence type="ECO:0000256" key="2">
    <source>
        <dbReference type="ARBA" id="ARBA00011027"/>
    </source>
</evidence>
<keyword evidence="4" id="KW-0483">Metalloprotease inhibitor</keyword>
<evidence type="ECO:0000256" key="6">
    <source>
        <dbReference type="ARBA" id="ARBA00023157"/>
    </source>
</evidence>
<feature type="domain" description="NTR" evidence="12">
    <location>
        <begin position="25"/>
        <end position="165"/>
    </location>
</feature>
<feature type="disulfide bond" evidence="10">
    <location>
        <begin position="165"/>
        <end position="219"/>
    </location>
</feature>
<comment type="subcellular location">
    <subcellularLocation>
        <location evidence="1">Secreted</location>
    </subcellularLocation>
</comment>
<keyword evidence="5" id="KW-0646">Protease inhibitor</keyword>
<comment type="caution">
    <text evidence="13">The sequence shown here is derived from an EMBL/GenBank/DDBJ whole genome shotgun (WGS) entry which is preliminary data.</text>
</comment>
<evidence type="ECO:0000313" key="13">
    <source>
        <dbReference type="EMBL" id="KAJ8047175.1"/>
    </source>
</evidence>
<dbReference type="SUPFAM" id="SSF50242">
    <property type="entry name" value="TIMP-like"/>
    <property type="match status" value="1"/>
</dbReference>
<dbReference type="Gene3D" id="3.90.370.10">
    <property type="entry name" value="Tissue inhibitor of metalloproteinase-1. Chain B, domain 1"/>
    <property type="match status" value="1"/>
</dbReference>
<evidence type="ECO:0000256" key="11">
    <source>
        <dbReference type="SAM" id="SignalP"/>
    </source>
</evidence>
<name>A0A9Q1HIP5_HOLLE</name>
<evidence type="ECO:0000256" key="4">
    <source>
        <dbReference type="ARBA" id="ARBA00022608"/>
    </source>
</evidence>
<dbReference type="PANTHER" id="PTHR11844:SF33">
    <property type="entry name" value="TISSUE INHIBITOR OF METALLOPROTEINASE"/>
    <property type="match status" value="1"/>
</dbReference>